<dbReference type="OrthoDB" id="76296at2157"/>
<feature type="domain" description="Transposase IS4-like" evidence="2">
    <location>
        <begin position="119"/>
        <end position="328"/>
    </location>
</feature>
<dbReference type="GO" id="GO:0004803">
    <property type="term" value="F:transposase activity"/>
    <property type="evidence" value="ECO:0007669"/>
    <property type="project" value="InterPro"/>
</dbReference>
<dbReference type="KEGG" id="mru:mru_0434"/>
<evidence type="ECO:0000256" key="1">
    <source>
        <dbReference type="SAM" id="Phobius"/>
    </source>
</evidence>
<keyword evidence="1" id="KW-1133">Transmembrane helix</keyword>
<keyword evidence="4" id="KW-1185">Reference proteome</keyword>
<keyword evidence="1" id="KW-0472">Membrane</keyword>
<evidence type="ECO:0000313" key="3">
    <source>
        <dbReference type="EMBL" id="ADC46285.1"/>
    </source>
</evidence>
<dbReference type="Proteomes" id="UP000008680">
    <property type="component" value="Chromosome"/>
</dbReference>
<dbReference type="SUPFAM" id="SSF53098">
    <property type="entry name" value="Ribonuclease H-like"/>
    <property type="match status" value="1"/>
</dbReference>
<dbReference type="GeneID" id="8770074"/>
<protein>
    <submittedName>
        <fullName evidence="3">Transposase</fullName>
    </submittedName>
</protein>
<dbReference type="AlphaFoldDB" id="D3E0N9"/>
<evidence type="ECO:0000313" key="4">
    <source>
        <dbReference type="Proteomes" id="UP000008680"/>
    </source>
</evidence>
<dbReference type="GO" id="GO:0003677">
    <property type="term" value="F:DNA binding"/>
    <property type="evidence" value="ECO:0007669"/>
    <property type="project" value="InterPro"/>
</dbReference>
<dbReference type="Pfam" id="PF01609">
    <property type="entry name" value="DDE_Tnp_1"/>
    <property type="match status" value="1"/>
</dbReference>
<sequence>MKHRLNLDNKDPNYILLKEIFKIMDSRKSKSILASYGFKNLNRTIFTFKIIFISMFFGIDIPFILNELKSKKELRKYFNISEVLTADQVYKIFSEINSEKLIKCLNRILNSRNMVKRRGKKTFIVDATPVDVDINFHRNKKTKEHLEKINLKWSYSSSKGYYIGFKATVVLDYDSMNPVCILVHSGAPNDAKLFEEILENLQKRRIIRKGDTLIFDKGYYSYKNYQIGISKYKIIPFIFPKEKFSRTRLDDILTYLLAVFNKTKRIMKEKRLYNSLKMELMKKIDSWEKFKPIRGKIEDFFKLLKQGLNMREIHKYTPKSVEKTVYLNVFLGALIISQGFYSKTAIQQLSEN</sequence>
<proteinExistence type="predicted"/>
<gene>
    <name evidence="3" type="ordered locus">mru_0434</name>
</gene>
<dbReference type="InterPro" id="IPR002559">
    <property type="entry name" value="Transposase_11"/>
</dbReference>
<dbReference type="RefSeq" id="WP_012955236.1">
    <property type="nucleotide sequence ID" value="NC_013790.1"/>
</dbReference>
<reference evidence="3 4" key="1">
    <citation type="journal article" date="2010" name="PLoS ONE">
        <title>The genome sequence of the rumen methanogen Methanobrevibacter ruminantium reveals new possibilities for controlling ruminant methane emissions.</title>
        <authorList>
            <person name="Leahy S.C."/>
            <person name="Kelly W.J."/>
            <person name="Altermann E."/>
            <person name="Ronimus R.S."/>
            <person name="Yeoman C.J."/>
            <person name="Pacheco D.M."/>
            <person name="Li D."/>
            <person name="Kong Z."/>
            <person name="McTavish S."/>
            <person name="Sang C."/>
            <person name="Lambie S.C."/>
            <person name="Janssen P.H."/>
            <person name="Dey D."/>
            <person name="Attwood G.T."/>
        </authorList>
    </citation>
    <scope>NUCLEOTIDE SEQUENCE [LARGE SCALE GENOMIC DNA]</scope>
    <source>
        <strain evidence="4">ATCC 35063 / DSM 1093 / JCM 13430 / OCM 146 / M1</strain>
    </source>
</reference>
<dbReference type="PATRIC" id="fig|634498.28.peg.436"/>
<dbReference type="EMBL" id="CP001719">
    <property type="protein sequence ID" value="ADC46285.1"/>
    <property type="molecule type" value="Genomic_DNA"/>
</dbReference>
<name>D3E0N9_METRM</name>
<organism evidence="3 4">
    <name type="scientific">Methanobrevibacter ruminantium (strain ATCC 35063 / DSM 1093 / JCM 13430 / OCM 146 / M1)</name>
    <name type="common">Methanobacterium ruminantium</name>
    <dbReference type="NCBI Taxonomy" id="634498"/>
    <lineage>
        <taxon>Archaea</taxon>
        <taxon>Methanobacteriati</taxon>
        <taxon>Methanobacteriota</taxon>
        <taxon>Methanomada group</taxon>
        <taxon>Methanobacteria</taxon>
        <taxon>Methanobacteriales</taxon>
        <taxon>Methanobacteriaceae</taxon>
        <taxon>Methanobrevibacter</taxon>
    </lineage>
</organism>
<dbReference type="GO" id="GO:0006313">
    <property type="term" value="P:DNA transposition"/>
    <property type="evidence" value="ECO:0007669"/>
    <property type="project" value="InterPro"/>
</dbReference>
<feature type="transmembrane region" description="Helical" evidence="1">
    <location>
        <begin position="45"/>
        <end position="65"/>
    </location>
</feature>
<dbReference type="InterPro" id="IPR012337">
    <property type="entry name" value="RNaseH-like_sf"/>
</dbReference>
<accession>D3E0N9</accession>
<dbReference type="HOGENOM" id="CLU_072490_0_0_2"/>
<keyword evidence="1" id="KW-0812">Transmembrane</keyword>
<dbReference type="eggNOG" id="arCOG04442">
    <property type="taxonomic scope" value="Archaea"/>
</dbReference>
<evidence type="ECO:0000259" key="2">
    <source>
        <dbReference type="Pfam" id="PF01609"/>
    </source>
</evidence>